<evidence type="ECO:0000313" key="1">
    <source>
        <dbReference type="EMBL" id="RMT29799.1"/>
    </source>
</evidence>
<dbReference type="Proteomes" id="UP000278180">
    <property type="component" value="Unassembled WGS sequence"/>
</dbReference>
<name>A0A3M5K2I4_PSESS</name>
<evidence type="ECO:0000313" key="2">
    <source>
        <dbReference type="Proteomes" id="UP000278180"/>
    </source>
</evidence>
<comment type="caution">
    <text evidence="1">The sequence shown here is derived from an EMBL/GenBank/DDBJ whole genome shotgun (WGS) entry which is preliminary data.</text>
</comment>
<reference evidence="1 2" key="1">
    <citation type="submission" date="2018-08" db="EMBL/GenBank/DDBJ databases">
        <title>Recombination of ecologically and evolutionarily significant loci maintains genetic cohesion in the Pseudomonas syringae species complex.</title>
        <authorList>
            <person name="Dillon M."/>
            <person name="Thakur S."/>
            <person name="Almeida R.N.D."/>
            <person name="Weir B.S."/>
            <person name="Guttman D.S."/>
        </authorList>
    </citation>
    <scope>NUCLEOTIDE SEQUENCE [LARGE SCALE GENOMIC DNA]</scope>
    <source>
        <strain evidence="1 2">ICMP 13684</strain>
    </source>
</reference>
<gene>
    <name evidence="1" type="ORF">ALP51_02875</name>
</gene>
<organism evidence="1 2">
    <name type="scientific">Pseudomonas savastanoi</name>
    <name type="common">Pseudomonas syringae pv. savastanoi</name>
    <dbReference type="NCBI Taxonomy" id="29438"/>
    <lineage>
        <taxon>Bacteria</taxon>
        <taxon>Pseudomonadati</taxon>
        <taxon>Pseudomonadota</taxon>
        <taxon>Gammaproteobacteria</taxon>
        <taxon>Pseudomonadales</taxon>
        <taxon>Pseudomonadaceae</taxon>
        <taxon>Pseudomonas</taxon>
    </lineage>
</organism>
<protein>
    <submittedName>
        <fullName evidence="1">Uncharacterized protein</fullName>
    </submittedName>
</protein>
<dbReference type="Pfam" id="PF13289">
    <property type="entry name" value="SIR2_2"/>
    <property type="match status" value="1"/>
</dbReference>
<dbReference type="AlphaFoldDB" id="A0A3M5K2I4"/>
<accession>A0A3M5K2I4</accession>
<dbReference type="EMBL" id="RBTE01000210">
    <property type="protein sequence ID" value="RMT29799.1"/>
    <property type="molecule type" value="Genomic_DNA"/>
</dbReference>
<sequence length="523" mass="59374">MDSQMSSHITDQLTRLLKANAAAPFLFIGSGFSRRYIGLENWEELLSKFCENIKSFGFYSSQNNRDMPKTASDMAKDFNPVWWENDEYAESRDLNEGGMDSVSSALKYEISKYLREISSNKPSDEKLLQELEVLSRINVDGIITTNWDLFLEELFPDYQVFVGQEELLFSNPQSIAEIYKIHGCSSRSNSLVLTSEDYEEFERKNPYLAAKLITLFIEHPIIFIGYSISDKNIQKIIESIVNCLGQDKLDKFGRNLVFVQRPRNGEAPSFNDAIMSIGDTRLSITVIKTTDFLEIYEAIESTKRKIPARILRYCKEQMYDLVRDNDPEGKLAVIDLDQIENKDDVEFVMGVGVAKDAVSSLGYIAITVNDILLDIIGGGSKFNSHTLLKDFYPTLIKRSNKYIPIYKHLRVVGINSLSDLKDSEYSNLEEVLRKATRDDYRIKQYQKQFSTLYAGLSTAEIIANLTSEKAAIMIPQQNDSDIDIAAVKAFLQANTTGLASGNYATYYRRLGCLIDLIEDGFPL</sequence>
<proteinExistence type="predicted"/>